<name>A0AAD6C9U7_9EURO</name>
<keyword evidence="1" id="KW-0378">Hydrolase</keyword>
<dbReference type="InterPro" id="IPR013094">
    <property type="entry name" value="AB_hydrolase_3"/>
</dbReference>
<dbReference type="GO" id="GO:0017000">
    <property type="term" value="P:antibiotic biosynthetic process"/>
    <property type="evidence" value="ECO:0007669"/>
    <property type="project" value="UniProtKB-ARBA"/>
</dbReference>
<dbReference type="SUPFAM" id="SSF53474">
    <property type="entry name" value="alpha/beta-Hydrolases"/>
    <property type="match status" value="1"/>
</dbReference>
<evidence type="ECO:0000313" key="4">
    <source>
        <dbReference type="Proteomes" id="UP001213681"/>
    </source>
</evidence>
<dbReference type="Proteomes" id="UP001213681">
    <property type="component" value="Unassembled WGS sequence"/>
</dbReference>
<dbReference type="InterPro" id="IPR029058">
    <property type="entry name" value="AB_hydrolase_fold"/>
</dbReference>
<dbReference type="PANTHER" id="PTHR48081">
    <property type="entry name" value="AB HYDROLASE SUPERFAMILY PROTEIN C4A8.06C"/>
    <property type="match status" value="1"/>
</dbReference>
<accession>A0AAD6C9U7</accession>
<evidence type="ECO:0000256" key="1">
    <source>
        <dbReference type="ARBA" id="ARBA00022801"/>
    </source>
</evidence>
<protein>
    <recommendedName>
        <fullName evidence="2">Alpha/beta hydrolase fold-3 domain-containing protein</fullName>
    </recommendedName>
</protein>
<dbReference type="PRINTS" id="PR00111">
    <property type="entry name" value="ABHYDROLASE"/>
</dbReference>
<dbReference type="Pfam" id="PF07859">
    <property type="entry name" value="Abhydrolase_3"/>
    <property type="match status" value="1"/>
</dbReference>
<reference evidence="3" key="1">
    <citation type="submission" date="2022-12" db="EMBL/GenBank/DDBJ databases">
        <authorList>
            <person name="Petersen C."/>
        </authorList>
    </citation>
    <scope>NUCLEOTIDE SEQUENCE</scope>
    <source>
        <strain evidence="3">IBT 16125</strain>
    </source>
</reference>
<dbReference type="Gene3D" id="3.40.50.1820">
    <property type="entry name" value="alpha/beta hydrolase"/>
    <property type="match status" value="1"/>
</dbReference>
<gene>
    <name evidence="3" type="ORF">N7458_005446</name>
</gene>
<evidence type="ECO:0000259" key="2">
    <source>
        <dbReference type="Pfam" id="PF07859"/>
    </source>
</evidence>
<comment type="caution">
    <text evidence="3">The sequence shown here is derived from an EMBL/GenBank/DDBJ whole genome shotgun (WGS) entry which is preliminary data.</text>
</comment>
<dbReference type="InterPro" id="IPR050300">
    <property type="entry name" value="GDXG_lipolytic_enzyme"/>
</dbReference>
<sequence>MPPPSQFFTLMDALSSLDVDKFKAFKVLTTEYRILKASHGGNVAISTDILIPKTLLGSPDHERSQIPILVRIHGGFLVTGSSRYAPWFSNWILDYASKSNAIIISPNYRLLPEASGTEILEDIDAFWDWLRGNGLSQSLHDTGHSNITPDLYRVLLIGESAGGYLAVQLALKYPSTVSGVVAAYPMLDLRSQFYTRRYEKPIVGVPNIPNSVINEHLQANESGSMPRVVTTANPPDRLELAFSIVQNGRFLEFFGTDTPDLFPMERARRLAASGKSKIPPFFIFHGKQDSAVPVDGSHRFASLLRQNFPDGLVQLHVQDGDHGFDSDATLNTPWLRNGLSVISAAWLNSTPGVSHL</sequence>
<dbReference type="InterPro" id="IPR000073">
    <property type="entry name" value="AB_hydrolase_1"/>
</dbReference>
<organism evidence="3 4">
    <name type="scientific">Penicillium daleae</name>
    <dbReference type="NCBI Taxonomy" id="63821"/>
    <lineage>
        <taxon>Eukaryota</taxon>
        <taxon>Fungi</taxon>
        <taxon>Dikarya</taxon>
        <taxon>Ascomycota</taxon>
        <taxon>Pezizomycotina</taxon>
        <taxon>Eurotiomycetes</taxon>
        <taxon>Eurotiomycetidae</taxon>
        <taxon>Eurotiales</taxon>
        <taxon>Aspergillaceae</taxon>
        <taxon>Penicillium</taxon>
    </lineage>
</organism>
<dbReference type="RefSeq" id="XP_056767446.1">
    <property type="nucleotide sequence ID" value="XM_056908828.1"/>
</dbReference>
<reference evidence="3" key="2">
    <citation type="journal article" date="2023" name="IMA Fungus">
        <title>Comparative genomic study of the Penicillium genus elucidates a diverse pangenome and 15 lateral gene transfer events.</title>
        <authorList>
            <person name="Petersen C."/>
            <person name="Sorensen T."/>
            <person name="Nielsen M.R."/>
            <person name="Sondergaard T.E."/>
            <person name="Sorensen J.L."/>
            <person name="Fitzpatrick D.A."/>
            <person name="Frisvad J.C."/>
            <person name="Nielsen K.L."/>
        </authorList>
    </citation>
    <scope>NUCLEOTIDE SEQUENCE</scope>
    <source>
        <strain evidence="3">IBT 16125</strain>
    </source>
</reference>
<dbReference type="PANTHER" id="PTHR48081:SF3">
    <property type="entry name" value="ALPHA_BETA HYDROLASE FOLD-3 DOMAIN-CONTAINING PROTEIN"/>
    <property type="match status" value="1"/>
</dbReference>
<dbReference type="GeneID" id="81599071"/>
<dbReference type="GO" id="GO:0072330">
    <property type="term" value="P:monocarboxylic acid biosynthetic process"/>
    <property type="evidence" value="ECO:0007669"/>
    <property type="project" value="UniProtKB-ARBA"/>
</dbReference>
<dbReference type="AlphaFoldDB" id="A0AAD6C9U7"/>
<dbReference type="GO" id="GO:0016787">
    <property type="term" value="F:hydrolase activity"/>
    <property type="evidence" value="ECO:0007669"/>
    <property type="project" value="UniProtKB-KW"/>
</dbReference>
<proteinExistence type="predicted"/>
<dbReference type="EMBL" id="JAPVEA010000005">
    <property type="protein sequence ID" value="KAJ5454490.1"/>
    <property type="molecule type" value="Genomic_DNA"/>
</dbReference>
<feature type="domain" description="Alpha/beta hydrolase fold-3" evidence="2">
    <location>
        <begin position="69"/>
        <end position="196"/>
    </location>
</feature>
<keyword evidence="4" id="KW-1185">Reference proteome</keyword>
<evidence type="ECO:0000313" key="3">
    <source>
        <dbReference type="EMBL" id="KAJ5454490.1"/>
    </source>
</evidence>